<dbReference type="EMBL" id="JAFLEQ010000017">
    <property type="protein sequence ID" value="MBN9645266.1"/>
    <property type="molecule type" value="Genomic_DNA"/>
</dbReference>
<organism evidence="3 4">
    <name type="scientific">Corynebacterium mendelii</name>
    <dbReference type="NCBI Taxonomy" id="2765362"/>
    <lineage>
        <taxon>Bacteria</taxon>
        <taxon>Bacillati</taxon>
        <taxon>Actinomycetota</taxon>
        <taxon>Actinomycetes</taxon>
        <taxon>Mycobacteriales</taxon>
        <taxon>Corynebacteriaceae</taxon>
        <taxon>Corynebacterium</taxon>
    </lineage>
</organism>
<protein>
    <submittedName>
        <fullName evidence="3">DUF732 domain-containing protein</fullName>
    </submittedName>
</protein>
<dbReference type="Proteomes" id="UP000664332">
    <property type="component" value="Unassembled WGS sequence"/>
</dbReference>
<comment type="caution">
    <text evidence="3">The sequence shown here is derived from an EMBL/GenBank/DDBJ whole genome shotgun (WGS) entry which is preliminary data.</text>
</comment>
<proteinExistence type="predicted"/>
<dbReference type="RefSeq" id="WP_207279728.1">
    <property type="nucleotide sequence ID" value="NZ_JAFLEQ010000017.1"/>
</dbReference>
<feature type="domain" description="DUF732" evidence="2">
    <location>
        <begin position="86"/>
        <end position="160"/>
    </location>
</feature>
<feature type="compositionally biased region" description="Low complexity" evidence="1">
    <location>
        <begin position="36"/>
        <end position="54"/>
    </location>
</feature>
<gene>
    <name evidence="3" type="ORF">JZY06_11685</name>
</gene>
<feature type="compositionally biased region" description="Low complexity" evidence="1">
    <location>
        <begin position="13"/>
        <end position="27"/>
    </location>
</feature>
<sequence length="163" mass="16492">ATAALVALTGCGDSATTTDEATATSIAPLPRESLSATATTPAGGDTDESVPAAAKVKKPADYGIEDQGAKEITAIPTFESSHTDSDRTYLKALTGAGITVDDIEDQLIGAGVEVCRTRAAGELDVTLPAVAGQLVEQQRTRLGAEETANAIASAAQAAYCRTP</sequence>
<evidence type="ECO:0000313" key="3">
    <source>
        <dbReference type="EMBL" id="MBN9645266.1"/>
    </source>
</evidence>
<accession>A0A939E2F1</accession>
<name>A0A939E2F1_9CORY</name>
<evidence type="ECO:0000256" key="1">
    <source>
        <dbReference type="SAM" id="MobiDB-lite"/>
    </source>
</evidence>
<reference evidence="3" key="1">
    <citation type="submission" date="2021-03" db="EMBL/GenBank/DDBJ databases">
        <authorList>
            <person name="Sun Q."/>
        </authorList>
    </citation>
    <scope>NUCLEOTIDE SEQUENCE</scope>
    <source>
        <strain evidence="3">CCM 8862</strain>
    </source>
</reference>
<evidence type="ECO:0000259" key="2">
    <source>
        <dbReference type="Pfam" id="PF05305"/>
    </source>
</evidence>
<feature type="region of interest" description="Disordered" evidence="1">
    <location>
        <begin position="13"/>
        <end position="58"/>
    </location>
</feature>
<dbReference type="Pfam" id="PF05305">
    <property type="entry name" value="DUF732"/>
    <property type="match status" value="1"/>
</dbReference>
<feature type="non-terminal residue" evidence="3">
    <location>
        <position position="1"/>
    </location>
</feature>
<evidence type="ECO:0000313" key="4">
    <source>
        <dbReference type="Proteomes" id="UP000664332"/>
    </source>
</evidence>
<keyword evidence="4" id="KW-1185">Reference proteome</keyword>
<dbReference type="AlphaFoldDB" id="A0A939E2F1"/>
<dbReference type="InterPro" id="IPR007969">
    <property type="entry name" value="DUF732"/>
</dbReference>